<dbReference type="Pfam" id="PF13847">
    <property type="entry name" value="Methyltransf_31"/>
    <property type="match status" value="1"/>
</dbReference>
<evidence type="ECO:0000256" key="8">
    <source>
        <dbReference type="ARBA" id="ARBA00048428"/>
    </source>
</evidence>
<dbReference type="Gene3D" id="3.40.5.100">
    <property type="match status" value="1"/>
</dbReference>
<dbReference type="Gene3D" id="3.40.50.150">
    <property type="entry name" value="Vaccinia Virus protein VP39"/>
    <property type="match status" value="1"/>
</dbReference>
<dbReference type="EC" id="2.1.1.137" evidence="4"/>
<dbReference type="GO" id="GO:0032259">
    <property type="term" value="P:methylation"/>
    <property type="evidence" value="ECO:0007669"/>
    <property type="project" value="UniProtKB-KW"/>
</dbReference>
<dbReference type="InterPro" id="IPR029063">
    <property type="entry name" value="SAM-dependent_MTases_sf"/>
</dbReference>
<dbReference type="InterPro" id="IPR026669">
    <property type="entry name" value="Arsenite_MeTrfase-like"/>
</dbReference>
<evidence type="ECO:0000256" key="3">
    <source>
        <dbReference type="ARBA" id="ARBA00034487"/>
    </source>
</evidence>
<accession>A0ABU1BSV6</accession>
<keyword evidence="10" id="KW-0489">Methyltransferase</keyword>
<evidence type="ECO:0000256" key="1">
    <source>
        <dbReference type="ARBA" id="ARBA00022679"/>
    </source>
</evidence>
<evidence type="ECO:0000256" key="5">
    <source>
        <dbReference type="ARBA" id="ARBA00034545"/>
    </source>
</evidence>
<comment type="similarity">
    <text evidence="3">Belongs to the methyltransferase superfamily. Arsenite methyltransferase family.</text>
</comment>
<comment type="catalytic activity">
    <reaction evidence="7">
        <text>arsenic triglutathione + 2 [thioredoxin]-dithiol + 2 S-adenosyl-L-methionine + H2O = dimethylarsinous acid + 2 [thioredoxin]-disulfide + 3 glutathione + 2 S-adenosyl-L-homocysteine + 2 H(+)</text>
        <dbReference type="Rhea" id="RHEA:69464"/>
        <dbReference type="Rhea" id="RHEA-COMP:10698"/>
        <dbReference type="Rhea" id="RHEA-COMP:10700"/>
        <dbReference type="ChEBI" id="CHEBI:15377"/>
        <dbReference type="ChEBI" id="CHEBI:15378"/>
        <dbReference type="ChEBI" id="CHEBI:23808"/>
        <dbReference type="ChEBI" id="CHEBI:29950"/>
        <dbReference type="ChEBI" id="CHEBI:50058"/>
        <dbReference type="ChEBI" id="CHEBI:57856"/>
        <dbReference type="ChEBI" id="CHEBI:57925"/>
        <dbReference type="ChEBI" id="CHEBI:59789"/>
        <dbReference type="ChEBI" id="CHEBI:183640"/>
        <dbReference type="EC" id="2.1.1.137"/>
    </reaction>
</comment>
<evidence type="ECO:0000313" key="10">
    <source>
        <dbReference type="EMBL" id="MDQ9172106.1"/>
    </source>
</evidence>
<proteinExistence type="inferred from homology"/>
<comment type="catalytic activity">
    <reaction evidence="8">
        <text>arsenic triglutathione + 3 [thioredoxin]-dithiol + 3 S-adenosyl-L-methionine = trimethylarsine + 3 [thioredoxin]-disulfide + 3 glutathione + 3 S-adenosyl-L-homocysteine + 3 H(+)</text>
        <dbReference type="Rhea" id="RHEA:69432"/>
        <dbReference type="Rhea" id="RHEA-COMP:10698"/>
        <dbReference type="Rhea" id="RHEA-COMP:10700"/>
        <dbReference type="ChEBI" id="CHEBI:15378"/>
        <dbReference type="ChEBI" id="CHEBI:27130"/>
        <dbReference type="ChEBI" id="CHEBI:29950"/>
        <dbReference type="ChEBI" id="CHEBI:50058"/>
        <dbReference type="ChEBI" id="CHEBI:57856"/>
        <dbReference type="ChEBI" id="CHEBI:57925"/>
        <dbReference type="ChEBI" id="CHEBI:59789"/>
        <dbReference type="ChEBI" id="CHEBI:183640"/>
        <dbReference type="EC" id="2.1.1.137"/>
    </reaction>
</comment>
<dbReference type="InterPro" id="IPR025714">
    <property type="entry name" value="Methyltranfer_dom"/>
</dbReference>
<sequence length="346" mass="38484">MMHDIVQQYYGQTLQHSGDLKTSACCDISQVPGWLKPLLSRIHPEVLSRYYGCGLVCPPLLEGLRMLDLGCGSGRDVYALAQLVGPKGEVVGVDMTEEQLTVAQRHQSFHEEAFGYANVRFLHGYIERLDELGLEEGSFDVIVSNCVVNLSPDKDAVLRGVHRLLKEGGEFYFSDVYADRRVGQAVRNDPVLYGECLGGALYWNDFLRLAQVQGFADPRLVADRPLAVTDAELARRVGNIRFFSATYRLFKLGGLESACEDYGQAVLYRGGMPGQMHRFALDKHHDIEAGKIFPVCGNTWRMLHDTRFRNYFNFVGDFSRHYGLFTGCGGGLPFDVSGIASGSNCC</sequence>
<dbReference type="GO" id="GO:0008168">
    <property type="term" value="F:methyltransferase activity"/>
    <property type="evidence" value="ECO:0007669"/>
    <property type="project" value="UniProtKB-KW"/>
</dbReference>
<gene>
    <name evidence="10" type="ORF">Q8A64_16970</name>
</gene>
<evidence type="ECO:0000256" key="6">
    <source>
        <dbReference type="ARBA" id="ARBA00047941"/>
    </source>
</evidence>
<evidence type="ECO:0000256" key="7">
    <source>
        <dbReference type="ARBA" id="ARBA00047943"/>
    </source>
</evidence>
<feature type="domain" description="Methyltransferase" evidence="9">
    <location>
        <begin position="62"/>
        <end position="211"/>
    </location>
</feature>
<evidence type="ECO:0000259" key="9">
    <source>
        <dbReference type="Pfam" id="PF13847"/>
    </source>
</evidence>
<comment type="catalytic activity">
    <reaction evidence="6">
        <text>arsenic triglutathione + [thioredoxin]-dithiol + S-adenosyl-L-methionine + 2 H2O = methylarsonous acid + [thioredoxin]-disulfide + 3 glutathione + S-adenosyl-L-homocysteine + H(+)</text>
        <dbReference type="Rhea" id="RHEA:69460"/>
        <dbReference type="Rhea" id="RHEA-COMP:10698"/>
        <dbReference type="Rhea" id="RHEA-COMP:10700"/>
        <dbReference type="ChEBI" id="CHEBI:15377"/>
        <dbReference type="ChEBI" id="CHEBI:15378"/>
        <dbReference type="ChEBI" id="CHEBI:17826"/>
        <dbReference type="ChEBI" id="CHEBI:29950"/>
        <dbReference type="ChEBI" id="CHEBI:50058"/>
        <dbReference type="ChEBI" id="CHEBI:57856"/>
        <dbReference type="ChEBI" id="CHEBI:57925"/>
        <dbReference type="ChEBI" id="CHEBI:59789"/>
        <dbReference type="ChEBI" id="CHEBI:183640"/>
        <dbReference type="EC" id="2.1.1.137"/>
    </reaction>
</comment>
<dbReference type="PANTHER" id="PTHR43675">
    <property type="entry name" value="ARSENITE METHYLTRANSFERASE"/>
    <property type="match status" value="1"/>
</dbReference>
<reference evidence="10 11" key="1">
    <citation type="submission" date="2023-08" db="EMBL/GenBank/DDBJ databases">
        <title>Oxalobacteraceae gen .nov., isolated from river sludge outside the plant.</title>
        <authorList>
            <person name="Zhao S.Y."/>
        </authorList>
    </citation>
    <scope>NUCLEOTIDE SEQUENCE [LARGE SCALE GENOMIC DNA]</scope>
    <source>
        <strain evidence="10 11">R-40</strain>
    </source>
</reference>
<organism evidence="10 11">
    <name type="scientific">Keguizhuia sedimenti</name>
    <dbReference type="NCBI Taxonomy" id="3064264"/>
    <lineage>
        <taxon>Bacteria</taxon>
        <taxon>Pseudomonadati</taxon>
        <taxon>Pseudomonadota</taxon>
        <taxon>Betaproteobacteria</taxon>
        <taxon>Burkholderiales</taxon>
        <taxon>Oxalobacteraceae</taxon>
        <taxon>Keguizhuia</taxon>
    </lineage>
</organism>
<keyword evidence="1" id="KW-0808">Transferase</keyword>
<protein>
    <recommendedName>
        <fullName evidence="5">Arsenite methyltransferase</fullName>
        <ecNumber evidence="4">2.1.1.137</ecNumber>
    </recommendedName>
</protein>
<dbReference type="CDD" id="cd02440">
    <property type="entry name" value="AdoMet_MTases"/>
    <property type="match status" value="1"/>
</dbReference>
<keyword evidence="11" id="KW-1185">Reference proteome</keyword>
<dbReference type="EMBL" id="JAUYVH010000016">
    <property type="protein sequence ID" value="MDQ9172106.1"/>
    <property type="molecule type" value="Genomic_DNA"/>
</dbReference>
<name>A0ABU1BSV6_9BURK</name>
<evidence type="ECO:0000256" key="4">
    <source>
        <dbReference type="ARBA" id="ARBA00034521"/>
    </source>
</evidence>
<dbReference type="PANTHER" id="PTHR43675:SF8">
    <property type="entry name" value="ARSENITE METHYLTRANSFERASE"/>
    <property type="match status" value="1"/>
</dbReference>
<dbReference type="SUPFAM" id="SSF53335">
    <property type="entry name" value="S-adenosyl-L-methionine-dependent methyltransferases"/>
    <property type="match status" value="1"/>
</dbReference>
<dbReference type="Proteomes" id="UP001225596">
    <property type="component" value="Unassembled WGS sequence"/>
</dbReference>
<comment type="caution">
    <text evidence="10">The sequence shown here is derived from an EMBL/GenBank/DDBJ whole genome shotgun (WGS) entry which is preliminary data.</text>
</comment>
<keyword evidence="2" id="KW-0949">S-adenosyl-L-methionine</keyword>
<evidence type="ECO:0000313" key="11">
    <source>
        <dbReference type="Proteomes" id="UP001225596"/>
    </source>
</evidence>
<dbReference type="RefSeq" id="WP_338438103.1">
    <property type="nucleotide sequence ID" value="NZ_JAUYVH010000016.1"/>
</dbReference>
<evidence type="ECO:0000256" key="2">
    <source>
        <dbReference type="ARBA" id="ARBA00022691"/>
    </source>
</evidence>